<dbReference type="PANTHER" id="PTHR23163:SF0">
    <property type="entry name" value="E3 UBIQUITIN-PROTEIN LIGASE BRE1"/>
    <property type="match status" value="1"/>
</dbReference>
<dbReference type="Gene3D" id="1.10.287.1490">
    <property type="match status" value="1"/>
</dbReference>
<evidence type="ECO:0000256" key="2">
    <source>
        <dbReference type="ARBA" id="ARBA00004123"/>
    </source>
</evidence>
<evidence type="ECO:0000256" key="8">
    <source>
        <dbReference type="ARBA" id="ARBA00022786"/>
    </source>
</evidence>
<feature type="coiled-coil region" evidence="16">
    <location>
        <begin position="64"/>
        <end position="98"/>
    </location>
</feature>
<dbReference type="Proteomes" id="UP001164286">
    <property type="component" value="Unassembled WGS sequence"/>
</dbReference>
<keyword evidence="6 15" id="KW-0479">Metal-binding</keyword>
<dbReference type="EC" id="2.3.2.27" evidence="15"/>
<comment type="subcellular location">
    <subcellularLocation>
        <location evidence="2 15">Nucleus</location>
    </subcellularLocation>
</comment>
<reference evidence="19" key="1">
    <citation type="journal article" date="2022" name="G3 (Bethesda)">
        <title>High quality genome of the basidiomycete yeast Dioszegia hungarica PDD-24b-2 isolated from cloud water.</title>
        <authorList>
            <person name="Jarrige D."/>
            <person name="Haridas S."/>
            <person name="Bleykasten-Grosshans C."/>
            <person name="Joly M."/>
            <person name="Nadalig T."/>
            <person name="Sancelme M."/>
            <person name="Vuilleumier S."/>
            <person name="Grigoriev I.V."/>
            <person name="Amato P."/>
            <person name="Bringel F."/>
        </authorList>
    </citation>
    <scope>NUCLEOTIDE SEQUENCE</scope>
    <source>
        <strain evidence="19">PDD-24b-2</strain>
    </source>
</reference>
<evidence type="ECO:0000256" key="13">
    <source>
        <dbReference type="ARBA" id="ARBA00059679"/>
    </source>
</evidence>
<feature type="region of interest" description="Disordered" evidence="17">
    <location>
        <begin position="1"/>
        <end position="41"/>
    </location>
</feature>
<sequence length="817" mass="91537">MSADLKRVRASQDEGHSTPASKRRALTPSGSGGMVAQAAEDEGGMEDWMRVVEVKRKEAIYRQMLEYRRSYETETRKVRELEEQQRRLEASVQAVEVCWTQLVNAVRSIVPDTGSSEEAALEPLLEPSLAPPALEQAISARLPATLQLINSFMDVASRNGARTSTEELQQRCSALQAESSTLRSANQTLQSQLSTSTEASERYRSDLARAQKRIDKQRMDHDLAEQEWRASRDRDRERTGTPGLKPRANGPVSGGSAPNGVSEDDIKPNLERSAGLLQDTTQLEQLADSRLKELLALRSEHTSLQNEHDKLRQHALHPSEEALRAAPFFQIYLHQISQQYSRAEAYQAQFEASESKLDNIRQDNAAFREAVVADCRVEADSLRKQVQTRNADLARIRGERDEMNVSLVEKTAREESRFKWVEEMEGLMKSREERIGALNSEVRRLRATLGAGQGSMGYLAFLKEEGVDGDYVKSLEAKFADNEGRISALSAATHSEASARADLEKAERALAKFERILGPDPTAAADAVQLAKQLEAADTEISTLRLKLDTAEANTNSLYTDVEALHTRAETLEKQLQSKVFDLRDVDARMNRVTTEKAKADNRYFQTMRVKDAVEAECKAAQRSVDKQLKLLARAQEVERGLQAQITAHEKSFVAVKNEASTLQTQLANTTAERTQYEMRYQQAQAALTDAQLIMQQRVAEAAAEKETRIKLQEEVDKATTALQKLKDRQEHLIANSSKGGGGTSATELQMKDERDKLLKLLRCSCCEQNFKQQVIVKCMHTFCKPCLDSRVASRQRKCPACGLSFAKEDVQTLYWQ</sequence>
<keyword evidence="7 14" id="KW-0863">Zinc-finger</keyword>
<keyword evidence="5 15" id="KW-0808">Transferase</keyword>
<feature type="domain" description="RING-type" evidence="18">
    <location>
        <begin position="764"/>
        <end position="802"/>
    </location>
</feature>
<accession>A0AA38LUP4</accession>
<evidence type="ECO:0000313" key="20">
    <source>
        <dbReference type="Proteomes" id="UP001164286"/>
    </source>
</evidence>
<evidence type="ECO:0000313" key="19">
    <source>
        <dbReference type="EMBL" id="KAI9634141.1"/>
    </source>
</evidence>
<feature type="region of interest" description="Disordered" evidence="17">
    <location>
        <begin position="183"/>
        <end position="267"/>
    </location>
</feature>
<dbReference type="RefSeq" id="XP_052943918.1">
    <property type="nucleotide sequence ID" value="XM_053089004.1"/>
</dbReference>
<proteinExistence type="inferred from homology"/>
<dbReference type="GeneID" id="77728209"/>
<dbReference type="CDD" id="cd16499">
    <property type="entry name" value="RING-HC_Bre1-like"/>
    <property type="match status" value="1"/>
</dbReference>
<feature type="coiled-coil region" evidence="16">
    <location>
        <begin position="667"/>
        <end position="736"/>
    </location>
</feature>
<evidence type="ECO:0000259" key="18">
    <source>
        <dbReference type="PROSITE" id="PS50089"/>
    </source>
</evidence>
<keyword evidence="8 15" id="KW-0833">Ubl conjugation pathway</keyword>
<feature type="compositionally biased region" description="Basic and acidic residues" evidence="17">
    <location>
        <begin position="1"/>
        <end position="16"/>
    </location>
</feature>
<comment type="function">
    <text evidence="13">E3 ubiquitin-protein ligase that mediates monoubiquitination of histone H2B to form H2BK123ub1. H2BK123ub1 gives a specific tag for epigenetic transcriptional activation and is also a prerequisite for H3K4me and H3K79me formation.</text>
</comment>
<dbReference type="Pfam" id="PF08647">
    <property type="entry name" value="BRE1"/>
    <property type="match status" value="1"/>
</dbReference>
<dbReference type="Pfam" id="PF00097">
    <property type="entry name" value="zf-C3HC4"/>
    <property type="match status" value="1"/>
</dbReference>
<dbReference type="InterPro" id="IPR058643">
    <property type="entry name" value="BRE1-like_CC"/>
</dbReference>
<evidence type="ECO:0000256" key="5">
    <source>
        <dbReference type="ARBA" id="ARBA00022679"/>
    </source>
</evidence>
<dbReference type="GO" id="GO:0008270">
    <property type="term" value="F:zinc ion binding"/>
    <property type="evidence" value="ECO:0007669"/>
    <property type="project" value="UniProtKB-KW"/>
</dbReference>
<evidence type="ECO:0000256" key="3">
    <source>
        <dbReference type="ARBA" id="ARBA00004906"/>
    </source>
</evidence>
<feature type="coiled-coil region" evidence="16">
    <location>
        <begin position="421"/>
        <end position="448"/>
    </location>
</feature>
<dbReference type="AlphaFoldDB" id="A0AA38LUP4"/>
<keyword evidence="9 15" id="KW-0862">Zinc</keyword>
<dbReference type="InterPro" id="IPR013956">
    <property type="entry name" value="E3_ubiquit_lig_Bre1"/>
</dbReference>
<evidence type="ECO:0000256" key="16">
    <source>
        <dbReference type="SAM" id="Coils"/>
    </source>
</evidence>
<organism evidence="19 20">
    <name type="scientific">Dioszegia hungarica</name>
    <dbReference type="NCBI Taxonomy" id="4972"/>
    <lineage>
        <taxon>Eukaryota</taxon>
        <taxon>Fungi</taxon>
        <taxon>Dikarya</taxon>
        <taxon>Basidiomycota</taxon>
        <taxon>Agaricomycotina</taxon>
        <taxon>Tremellomycetes</taxon>
        <taxon>Tremellales</taxon>
        <taxon>Bulleribasidiaceae</taxon>
        <taxon>Dioszegia</taxon>
    </lineage>
</organism>
<keyword evidence="11 15" id="KW-0175">Coiled coil</keyword>
<keyword evidence="10 15" id="KW-0156">Chromatin regulator</keyword>
<dbReference type="PROSITE" id="PS50089">
    <property type="entry name" value="ZF_RING_2"/>
    <property type="match status" value="1"/>
</dbReference>
<protein>
    <recommendedName>
        <fullName evidence="15">E3 ubiquitin protein ligase</fullName>
        <ecNumber evidence="15">2.3.2.27</ecNumber>
    </recommendedName>
</protein>
<evidence type="ECO:0000256" key="7">
    <source>
        <dbReference type="ARBA" id="ARBA00022771"/>
    </source>
</evidence>
<dbReference type="GO" id="GO:0005634">
    <property type="term" value="C:nucleus"/>
    <property type="evidence" value="ECO:0007669"/>
    <property type="project" value="UniProtKB-SubCell"/>
</dbReference>
<evidence type="ECO:0000256" key="11">
    <source>
        <dbReference type="ARBA" id="ARBA00023054"/>
    </source>
</evidence>
<dbReference type="InterPro" id="IPR017907">
    <property type="entry name" value="Znf_RING_CS"/>
</dbReference>
<gene>
    <name evidence="19" type="ORF">MKK02DRAFT_34731</name>
</gene>
<feature type="compositionally biased region" description="Polar residues" evidence="17">
    <location>
        <begin position="183"/>
        <end position="198"/>
    </location>
</feature>
<keyword evidence="20" id="KW-1185">Reference proteome</keyword>
<evidence type="ECO:0000256" key="9">
    <source>
        <dbReference type="ARBA" id="ARBA00022833"/>
    </source>
</evidence>
<dbReference type="GO" id="GO:0061630">
    <property type="term" value="F:ubiquitin protein ligase activity"/>
    <property type="evidence" value="ECO:0007669"/>
    <property type="project" value="UniProtKB-EC"/>
</dbReference>
<evidence type="ECO:0000256" key="14">
    <source>
        <dbReference type="PROSITE-ProRule" id="PRU00175"/>
    </source>
</evidence>
<comment type="caution">
    <text evidence="19">The sequence shown here is derived from an EMBL/GenBank/DDBJ whole genome shotgun (WGS) entry which is preliminary data.</text>
</comment>
<dbReference type="PROSITE" id="PS00518">
    <property type="entry name" value="ZF_RING_1"/>
    <property type="match status" value="1"/>
</dbReference>
<feature type="compositionally biased region" description="Basic and acidic residues" evidence="17">
    <location>
        <begin position="199"/>
        <end position="239"/>
    </location>
</feature>
<evidence type="ECO:0000256" key="4">
    <source>
        <dbReference type="ARBA" id="ARBA00005555"/>
    </source>
</evidence>
<comment type="similarity">
    <text evidence="4 15">Belongs to the BRE1 family.</text>
</comment>
<keyword evidence="12 15" id="KW-0539">Nucleus</keyword>
<evidence type="ECO:0000256" key="17">
    <source>
        <dbReference type="SAM" id="MobiDB-lite"/>
    </source>
</evidence>
<evidence type="ECO:0000256" key="15">
    <source>
        <dbReference type="RuleBase" id="RU365038"/>
    </source>
</evidence>
<dbReference type="PANTHER" id="PTHR23163">
    <property type="entry name" value="RING FINGER PROTEIN-RELATED"/>
    <property type="match status" value="1"/>
</dbReference>
<evidence type="ECO:0000256" key="12">
    <source>
        <dbReference type="ARBA" id="ARBA00023242"/>
    </source>
</evidence>
<dbReference type="GO" id="GO:0016567">
    <property type="term" value="P:protein ubiquitination"/>
    <property type="evidence" value="ECO:0007669"/>
    <property type="project" value="UniProtKB-UniRule"/>
</dbReference>
<dbReference type="SUPFAM" id="SSF57850">
    <property type="entry name" value="RING/U-box"/>
    <property type="match status" value="1"/>
</dbReference>
<evidence type="ECO:0000256" key="6">
    <source>
        <dbReference type="ARBA" id="ARBA00022723"/>
    </source>
</evidence>
<dbReference type="EMBL" id="JAKWFO010000008">
    <property type="protein sequence ID" value="KAI9634141.1"/>
    <property type="molecule type" value="Genomic_DNA"/>
</dbReference>
<comment type="catalytic activity">
    <reaction evidence="1 15">
        <text>S-ubiquitinyl-[E2 ubiquitin-conjugating enzyme]-L-cysteine + [acceptor protein]-L-lysine = [E2 ubiquitin-conjugating enzyme]-L-cysteine + N(6)-ubiquitinyl-[acceptor protein]-L-lysine.</text>
        <dbReference type="EC" id="2.3.2.27"/>
    </reaction>
</comment>
<evidence type="ECO:0000256" key="1">
    <source>
        <dbReference type="ARBA" id="ARBA00000900"/>
    </source>
</evidence>
<dbReference type="Pfam" id="PF26095">
    <property type="entry name" value="CC_Bre1"/>
    <property type="match status" value="1"/>
</dbReference>
<evidence type="ECO:0000256" key="10">
    <source>
        <dbReference type="ARBA" id="ARBA00022853"/>
    </source>
</evidence>
<comment type="pathway">
    <text evidence="3 15">Protein modification; protein ubiquitination.</text>
</comment>
<dbReference type="InterPro" id="IPR001841">
    <property type="entry name" value="Znf_RING"/>
</dbReference>
<name>A0AA38LUP4_9TREE</name>
<dbReference type="GO" id="GO:0033503">
    <property type="term" value="C:HULC complex"/>
    <property type="evidence" value="ECO:0007669"/>
    <property type="project" value="TreeGrafter"/>
</dbReference>
<feature type="coiled-coil region" evidence="16">
    <location>
        <begin position="496"/>
        <end position="554"/>
    </location>
</feature>
<dbReference type="InterPro" id="IPR013083">
    <property type="entry name" value="Znf_RING/FYVE/PHD"/>
</dbReference>
<dbReference type="GO" id="GO:0006325">
    <property type="term" value="P:chromatin organization"/>
    <property type="evidence" value="ECO:0007669"/>
    <property type="project" value="UniProtKB-KW"/>
</dbReference>
<dbReference type="InterPro" id="IPR018957">
    <property type="entry name" value="Znf_C3HC4_RING-type"/>
</dbReference>
<dbReference type="Gene3D" id="3.30.40.10">
    <property type="entry name" value="Zinc/RING finger domain, C3HC4 (zinc finger)"/>
    <property type="match status" value="1"/>
</dbReference>